<organism evidence="1 2">
    <name type="scientific">Cinchona calisaya</name>
    <dbReference type="NCBI Taxonomy" id="153742"/>
    <lineage>
        <taxon>Eukaryota</taxon>
        <taxon>Viridiplantae</taxon>
        <taxon>Streptophyta</taxon>
        <taxon>Embryophyta</taxon>
        <taxon>Tracheophyta</taxon>
        <taxon>Spermatophyta</taxon>
        <taxon>Magnoliopsida</taxon>
        <taxon>eudicotyledons</taxon>
        <taxon>Gunneridae</taxon>
        <taxon>Pentapetalae</taxon>
        <taxon>asterids</taxon>
        <taxon>lamiids</taxon>
        <taxon>Gentianales</taxon>
        <taxon>Rubiaceae</taxon>
        <taxon>Cinchonoideae</taxon>
        <taxon>Cinchoneae</taxon>
        <taxon>Cinchona</taxon>
    </lineage>
</organism>
<dbReference type="PANTHER" id="PTHR15852:SF66">
    <property type="entry name" value="OS09G0423700 PROTEIN"/>
    <property type="match status" value="1"/>
</dbReference>
<evidence type="ECO:0000313" key="1">
    <source>
        <dbReference type="EMBL" id="KAL3500274.1"/>
    </source>
</evidence>
<evidence type="ECO:0000313" key="2">
    <source>
        <dbReference type="Proteomes" id="UP001630127"/>
    </source>
</evidence>
<gene>
    <name evidence="1" type="ORF">ACH5RR_039367</name>
</gene>
<name>A0ABD2Y1I1_9GENT</name>
<reference evidence="1 2" key="1">
    <citation type="submission" date="2024-11" db="EMBL/GenBank/DDBJ databases">
        <title>A near-complete genome assembly of Cinchona calisaya.</title>
        <authorList>
            <person name="Lian D.C."/>
            <person name="Zhao X.W."/>
            <person name="Wei L."/>
        </authorList>
    </citation>
    <scope>NUCLEOTIDE SEQUENCE [LARGE SCALE GENOMIC DNA]</scope>
    <source>
        <tissue evidence="1">Nenye</tissue>
    </source>
</reference>
<sequence length="155" mass="16852">MASGCCCSGAIISCPKLNYKNNLLVFASSARRKFQLGLYGSVEKGVMVRPFAVVRAAMVDSYESSSNFIHRMERAWLISQQPRPVACSSCDSNGHVDCKWCNGTGFFIIGDNMLCQVPSRNTSCVICAGKGSMCCSDCKGTGYRARWLGEPPIPK</sequence>
<accession>A0ABD2Y1I1</accession>
<dbReference type="Proteomes" id="UP001630127">
    <property type="component" value="Unassembled WGS sequence"/>
</dbReference>
<dbReference type="EMBL" id="JBJUIK010000016">
    <property type="protein sequence ID" value="KAL3500274.1"/>
    <property type="molecule type" value="Genomic_DNA"/>
</dbReference>
<dbReference type="AlphaFoldDB" id="A0ABD2Y1I1"/>
<proteinExistence type="predicted"/>
<dbReference type="SUPFAM" id="SSF57938">
    <property type="entry name" value="DnaJ/Hsp40 cysteine-rich domain"/>
    <property type="match status" value="1"/>
</dbReference>
<comment type="caution">
    <text evidence="1">The sequence shown here is derived from an EMBL/GenBank/DDBJ whole genome shotgun (WGS) entry which is preliminary data.</text>
</comment>
<keyword evidence="2" id="KW-1185">Reference proteome</keyword>
<protein>
    <submittedName>
        <fullName evidence="1">Uncharacterized protein</fullName>
    </submittedName>
</protein>
<dbReference type="PANTHER" id="PTHR15852">
    <property type="entry name" value="PLASTID TRANSCRIPTIONALLY ACTIVE PROTEIN"/>
    <property type="match status" value="1"/>
</dbReference>
<dbReference type="InterPro" id="IPR036410">
    <property type="entry name" value="HSP_DnaJ_Cys-rich_dom_sf"/>
</dbReference>